<feature type="region of interest" description="Disordered" evidence="1">
    <location>
        <begin position="18"/>
        <end position="94"/>
    </location>
</feature>
<feature type="compositionally biased region" description="Low complexity" evidence="1">
    <location>
        <begin position="39"/>
        <end position="48"/>
    </location>
</feature>
<proteinExistence type="predicted"/>
<evidence type="ECO:0000256" key="1">
    <source>
        <dbReference type="SAM" id="MobiDB-lite"/>
    </source>
</evidence>
<reference evidence="2" key="1">
    <citation type="submission" date="2013-11" db="EMBL/GenBank/DDBJ databases">
        <title>The Genome Sequence of Phytophthora parasitica CHvinca01.</title>
        <authorList>
            <consortium name="The Broad Institute Genomics Platform"/>
            <person name="Russ C."/>
            <person name="Tyler B."/>
            <person name="Panabieres F."/>
            <person name="Shan W."/>
            <person name="Tripathy S."/>
            <person name="Grunwald N."/>
            <person name="Machado M."/>
            <person name="Johnson C.S."/>
            <person name="Arredondo F."/>
            <person name="Hong C."/>
            <person name="Coffey M."/>
            <person name="Young S.K."/>
            <person name="Zeng Q."/>
            <person name="Gargeya S."/>
            <person name="Fitzgerald M."/>
            <person name="Abouelleil A."/>
            <person name="Alvarado L."/>
            <person name="Chapman S.B."/>
            <person name="Gainer-Dewar J."/>
            <person name="Goldberg J."/>
            <person name="Griggs A."/>
            <person name="Gujja S."/>
            <person name="Hansen M."/>
            <person name="Howarth C."/>
            <person name="Imamovic A."/>
            <person name="Ireland A."/>
            <person name="Larimer J."/>
            <person name="McCowan C."/>
            <person name="Murphy C."/>
            <person name="Pearson M."/>
            <person name="Poon T.W."/>
            <person name="Priest M."/>
            <person name="Roberts A."/>
            <person name="Saif S."/>
            <person name="Shea T."/>
            <person name="Sykes S."/>
            <person name="Wortman J."/>
            <person name="Nusbaum C."/>
            <person name="Birren B."/>
        </authorList>
    </citation>
    <scope>NUCLEOTIDE SEQUENCE [LARGE SCALE GENOMIC DNA]</scope>
    <source>
        <strain evidence="2">CHvinca01</strain>
    </source>
</reference>
<dbReference type="VEuPathDB" id="FungiDB:PPTG_20476"/>
<dbReference type="EMBL" id="KI682366">
    <property type="protein sequence ID" value="ETL82043.1"/>
    <property type="molecule type" value="Genomic_DNA"/>
</dbReference>
<feature type="region of interest" description="Disordered" evidence="1">
    <location>
        <begin position="329"/>
        <end position="372"/>
    </location>
</feature>
<feature type="non-terminal residue" evidence="2">
    <location>
        <position position="372"/>
    </location>
</feature>
<evidence type="ECO:0000313" key="2">
    <source>
        <dbReference type="EMBL" id="ETL82043.1"/>
    </source>
</evidence>
<accession>W2KA74</accession>
<dbReference type="Proteomes" id="UP000054423">
    <property type="component" value="Unassembled WGS sequence"/>
</dbReference>
<gene>
    <name evidence="2" type="ORF">L917_17730</name>
</gene>
<organism evidence="2">
    <name type="scientific">Phytophthora nicotianae</name>
    <name type="common">Potato buckeye rot agent</name>
    <name type="synonym">Phytophthora parasitica</name>
    <dbReference type="NCBI Taxonomy" id="4792"/>
    <lineage>
        <taxon>Eukaryota</taxon>
        <taxon>Sar</taxon>
        <taxon>Stramenopiles</taxon>
        <taxon>Oomycota</taxon>
        <taxon>Peronosporomycetes</taxon>
        <taxon>Peronosporales</taxon>
        <taxon>Peronosporaceae</taxon>
        <taxon>Phytophthora</taxon>
    </lineage>
</organism>
<feature type="compositionally biased region" description="Basic and acidic residues" evidence="1">
    <location>
        <begin position="49"/>
        <end position="65"/>
    </location>
</feature>
<name>W2KA74_PHYNI</name>
<protein>
    <submittedName>
        <fullName evidence="2">Uncharacterized protein</fullName>
    </submittedName>
</protein>
<sequence>MAREIAVAPASAVATLRLAGDTDNAEGRGDKVGGGGSAGSNRGAARSASAEREGPGEEPQRREPTATEAGGSSPLTAAKTSEDDDDASGGCIGMGEGVGDADVSVIDAAAVVISTSGNDGHLPRGNAASGNNVTNGGEFDGNRRRDKGKKTSVDGTTEASATLAARHSNDNKSLFFFIDWNNSSNAVVVAVNDTYLSSPLKLPVRLADSGPAIGEKDGTDSGKQVDSGDAIGGIDGGKSAADRSGDIPAPQADTGMECVGNVDSETEAHWKQRADTPVVVTDGSTGSEKLGQPGDDAGRDGGSTDEYEGCREAGGCDGIGVQNRAEVSGKARGTALQHPVSGSDPTIVKNSGGGPTGVIETKGVNVKKGDTP</sequence>
<feature type="region of interest" description="Disordered" evidence="1">
    <location>
        <begin position="115"/>
        <end position="157"/>
    </location>
</feature>
<feature type="region of interest" description="Disordered" evidence="1">
    <location>
        <begin position="268"/>
        <end position="309"/>
    </location>
</feature>
<dbReference type="AlphaFoldDB" id="W2KA74"/>